<feature type="region of interest" description="Disordered" evidence="1">
    <location>
        <begin position="171"/>
        <end position="235"/>
    </location>
</feature>
<dbReference type="Proteomes" id="UP000309128">
    <property type="component" value="Unassembled WGS sequence"/>
</dbReference>
<keyword evidence="2" id="KW-0812">Transmembrane</keyword>
<dbReference type="OrthoDB" id="3638805at2"/>
<dbReference type="EMBL" id="VCKY01000054">
    <property type="protein sequence ID" value="TMR20660.1"/>
    <property type="molecule type" value="Genomic_DNA"/>
</dbReference>
<organism evidence="3 4">
    <name type="scientific">Nonomuraea turkmeniaca</name>
    <dbReference type="NCBI Taxonomy" id="103838"/>
    <lineage>
        <taxon>Bacteria</taxon>
        <taxon>Bacillati</taxon>
        <taxon>Actinomycetota</taxon>
        <taxon>Actinomycetes</taxon>
        <taxon>Streptosporangiales</taxon>
        <taxon>Streptosporangiaceae</taxon>
        <taxon>Nonomuraea</taxon>
    </lineage>
</organism>
<dbReference type="AlphaFoldDB" id="A0A5S4G3P8"/>
<sequence>MILISAGLVLAAVVLLIAGFVLAKPFLIMWSIVVSVLSALFLVIGAFLRRHELFPGGGQAAPPATPPAGLLPPGLPYNQTGPVAHQPPPQQTRPQPPQRTVTVPAAAPRRPPAGGLAPDALVLVIPGRKRYHMAGCRQLAGREHEELTHEEAREEGFTPCTTCLPDAALGGRQLPPAADPEPAAPPSAFAAESRAETSAETRDLRPPVAPPKPDTTASTPSPEPAAHEDGAAGWF</sequence>
<evidence type="ECO:0000313" key="4">
    <source>
        <dbReference type="Proteomes" id="UP000309128"/>
    </source>
</evidence>
<keyword evidence="2" id="KW-0472">Membrane</keyword>
<feature type="compositionally biased region" description="Pro residues" evidence="1">
    <location>
        <begin position="63"/>
        <end position="75"/>
    </location>
</feature>
<feature type="region of interest" description="Disordered" evidence="1">
    <location>
        <begin position="58"/>
        <end position="117"/>
    </location>
</feature>
<keyword evidence="2" id="KW-1133">Transmembrane helix</keyword>
<feature type="non-terminal residue" evidence="3">
    <location>
        <position position="235"/>
    </location>
</feature>
<evidence type="ECO:0000313" key="3">
    <source>
        <dbReference type="EMBL" id="TMR20660.1"/>
    </source>
</evidence>
<evidence type="ECO:0000256" key="1">
    <source>
        <dbReference type="SAM" id="MobiDB-lite"/>
    </source>
</evidence>
<proteinExistence type="predicted"/>
<reference evidence="3 4" key="1">
    <citation type="submission" date="2019-05" db="EMBL/GenBank/DDBJ databases">
        <title>Draft genome sequence of Nonomuraea turkmeniaca DSM 43926.</title>
        <authorList>
            <person name="Saricaoglu S."/>
            <person name="Isik K."/>
        </authorList>
    </citation>
    <scope>NUCLEOTIDE SEQUENCE [LARGE SCALE GENOMIC DNA]</scope>
    <source>
        <strain evidence="3 4">DSM 43926</strain>
    </source>
</reference>
<keyword evidence="4" id="KW-1185">Reference proteome</keyword>
<gene>
    <name evidence="3" type="ORF">ETD86_17950</name>
</gene>
<protein>
    <submittedName>
        <fullName evidence="3">Uncharacterized protein</fullName>
    </submittedName>
</protein>
<feature type="transmembrane region" description="Helical" evidence="2">
    <location>
        <begin position="28"/>
        <end position="48"/>
    </location>
</feature>
<evidence type="ECO:0000256" key="2">
    <source>
        <dbReference type="SAM" id="Phobius"/>
    </source>
</evidence>
<feature type="compositionally biased region" description="Basic and acidic residues" evidence="1">
    <location>
        <begin position="193"/>
        <end position="205"/>
    </location>
</feature>
<feature type="compositionally biased region" description="Low complexity" evidence="1">
    <location>
        <begin position="98"/>
        <end position="117"/>
    </location>
</feature>
<feature type="compositionally biased region" description="Pro residues" evidence="1">
    <location>
        <begin position="85"/>
        <end position="97"/>
    </location>
</feature>
<feature type="compositionally biased region" description="Basic and acidic residues" evidence="1">
    <location>
        <begin position="225"/>
        <end position="235"/>
    </location>
</feature>
<accession>A0A5S4G3P8</accession>
<comment type="caution">
    <text evidence="3">The sequence shown here is derived from an EMBL/GenBank/DDBJ whole genome shotgun (WGS) entry which is preliminary data.</text>
</comment>
<name>A0A5S4G3P8_9ACTN</name>